<protein>
    <submittedName>
        <fullName evidence="2">Uncharacterized protein</fullName>
    </submittedName>
</protein>
<keyword evidence="1" id="KW-0812">Transmembrane</keyword>
<proteinExistence type="predicted"/>
<keyword evidence="1" id="KW-0472">Membrane</keyword>
<name>A0A1Z4BSP0_9FLAO</name>
<dbReference type="AlphaFoldDB" id="A0A1Z4BSP0"/>
<gene>
    <name evidence="2" type="ORF">CBG49_14895</name>
</gene>
<evidence type="ECO:0000256" key="1">
    <source>
        <dbReference type="SAM" id="Phobius"/>
    </source>
</evidence>
<dbReference type="Proteomes" id="UP000197007">
    <property type="component" value="Chromosome"/>
</dbReference>
<evidence type="ECO:0000313" key="2">
    <source>
        <dbReference type="EMBL" id="ASF44278.1"/>
    </source>
</evidence>
<accession>A0A1Z4BSP0</accession>
<dbReference type="RefSeq" id="WP_088595108.1">
    <property type="nucleotide sequence ID" value="NZ_CP022022.1"/>
</dbReference>
<feature type="transmembrane region" description="Helical" evidence="1">
    <location>
        <begin position="102"/>
        <end position="123"/>
    </location>
</feature>
<keyword evidence="3" id="KW-1185">Reference proteome</keyword>
<keyword evidence="1" id="KW-1133">Transmembrane helix</keyword>
<feature type="transmembrane region" description="Helical" evidence="1">
    <location>
        <begin position="6"/>
        <end position="26"/>
    </location>
</feature>
<feature type="transmembrane region" description="Helical" evidence="1">
    <location>
        <begin position="46"/>
        <end position="67"/>
    </location>
</feature>
<sequence length="124" mass="14782">MYSVIIFLGFYNLLFAVFHLLFWRLFKWKEEVQKLSFANRGIIQILNIQIIYYFVAVAIVCFCFTNELLTTNLGKFFLLGNSLFWAIRLVQQYIFLRKNSFVIHILAVLFLLGAVLFFLPLLYY</sequence>
<dbReference type="EMBL" id="CP022022">
    <property type="protein sequence ID" value="ASF44278.1"/>
    <property type="molecule type" value="Genomic_DNA"/>
</dbReference>
<reference evidence="3" key="1">
    <citation type="submission" date="2017-06" db="EMBL/GenBank/DDBJ databases">
        <title>Complete genome sequence of Capnocytophaga sp. KCOM 1579 (=ChDC OS43) isolated from a human refractory periapical abscess lesion.</title>
        <authorList>
            <person name="Kook J.-K."/>
            <person name="Park S.-N."/>
            <person name="Lim Y.K."/>
            <person name="Roh H."/>
        </authorList>
    </citation>
    <scope>NUCLEOTIDE SEQUENCE [LARGE SCALE GENOMIC DNA]</scope>
    <source>
        <strain evidence="3">ChDC OS43</strain>
    </source>
</reference>
<evidence type="ECO:0000313" key="3">
    <source>
        <dbReference type="Proteomes" id="UP000197007"/>
    </source>
</evidence>
<dbReference type="KEGG" id="capn:CBG49_14895"/>
<organism evidence="2 3">
    <name type="scientific">Capnocytophaga endodontalis</name>
    <dbReference type="NCBI Taxonomy" id="2708117"/>
    <lineage>
        <taxon>Bacteria</taxon>
        <taxon>Pseudomonadati</taxon>
        <taxon>Bacteroidota</taxon>
        <taxon>Flavobacteriia</taxon>
        <taxon>Flavobacteriales</taxon>
        <taxon>Flavobacteriaceae</taxon>
        <taxon>Capnocytophaga</taxon>
    </lineage>
</organism>